<evidence type="ECO:0000313" key="4">
    <source>
        <dbReference type="Proteomes" id="UP001151760"/>
    </source>
</evidence>
<feature type="compositionally biased region" description="Basic and acidic residues" evidence="2">
    <location>
        <begin position="593"/>
        <end position="624"/>
    </location>
</feature>
<feature type="compositionally biased region" description="Low complexity" evidence="2">
    <location>
        <begin position="625"/>
        <end position="634"/>
    </location>
</feature>
<organism evidence="3 4">
    <name type="scientific">Tanacetum coccineum</name>
    <dbReference type="NCBI Taxonomy" id="301880"/>
    <lineage>
        <taxon>Eukaryota</taxon>
        <taxon>Viridiplantae</taxon>
        <taxon>Streptophyta</taxon>
        <taxon>Embryophyta</taxon>
        <taxon>Tracheophyta</taxon>
        <taxon>Spermatophyta</taxon>
        <taxon>Magnoliopsida</taxon>
        <taxon>eudicotyledons</taxon>
        <taxon>Gunneridae</taxon>
        <taxon>Pentapetalae</taxon>
        <taxon>asterids</taxon>
        <taxon>campanulids</taxon>
        <taxon>Asterales</taxon>
        <taxon>Asteraceae</taxon>
        <taxon>Asteroideae</taxon>
        <taxon>Anthemideae</taxon>
        <taxon>Anthemidinae</taxon>
        <taxon>Tanacetum</taxon>
    </lineage>
</organism>
<evidence type="ECO:0000256" key="2">
    <source>
        <dbReference type="SAM" id="MobiDB-lite"/>
    </source>
</evidence>
<comment type="caution">
    <text evidence="3">The sequence shown here is derived from an EMBL/GenBank/DDBJ whole genome shotgun (WGS) entry which is preliminary data.</text>
</comment>
<accession>A0ABQ5JBW4</accession>
<reference evidence="3" key="1">
    <citation type="journal article" date="2022" name="Int. J. Mol. Sci.">
        <title>Draft Genome of Tanacetum Coccineum: Genomic Comparison of Closely Related Tanacetum-Family Plants.</title>
        <authorList>
            <person name="Yamashiro T."/>
            <person name="Shiraishi A."/>
            <person name="Nakayama K."/>
            <person name="Satake H."/>
        </authorList>
    </citation>
    <scope>NUCLEOTIDE SEQUENCE</scope>
</reference>
<proteinExistence type="predicted"/>
<gene>
    <name evidence="3" type="ORF">Tco_1132428</name>
</gene>
<evidence type="ECO:0000256" key="1">
    <source>
        <dbReference type="SAM" id="Coils"/>
    </source>
</evidence>
<feature type="compositionally biased region" description="Basic and acidic residues" evidence="2">
    <location>
        <begin position="338"/>
        <end position="350"/>
    </location>
</feature>
<dbReference type="Proteomes" id="UP001151760">
    <property type="component" value="Unassembled WGS sequence"/>
</dbReference>
<keyword evidence="4" id="KW-1185">Reference proteome</keyword>
<protein>
    <submittedName>
        <fullName evidence="3">Ribonuclease H-like domain-containing protein</fullName>
    </submittedName>
</protein>
<keyword evidence="1" id="KW-0175">Coiled coil</keyword>
<name>A0ABQ5JBW4_9ASTR</name>
<feature type="region of interest" description="Disordered" evidence="2">
    <location>
        <begin position="577"/>
        <end position="634"/>
    </location>
</feature>
<evidence type="ECO:0000313" key="3">
    <source>
        <dbReference type="EMBL" id="GJU10032.1"/>
    </source>
</evidence>
<feature type="compositionally biased region" description="Polar residues" evidence="2">
    <location>
        <begin position="325"/>
        <end position="337"/>
    </location>
</feature>
<sequence length="824" mass="92260">MEEINNFQQESDETLFQAWERFKELLMKCPQHYLTEMQEVILFYNGLDIPTRQILDSRGAIPTKTAEDAKKAIQEMAEYSQKWHNGTSRGRSTKTSDGLAAIQAQLNNLGREIKKVNEKVYAAQVRCEQCKGPHYTKDCPQKEEGKTLEEAYYTNKPEIETLSLDDLFNNLKPYESEIKGTSNSATNSHNVVFLSSSSTNSATRAVNTAQGVNTASIQGAADSSTTIKNLSDAVIYSFFASQPTTPQLDNEDLQQIHPEDLEEMDLRWNIAMLTMRARRFLKNTGRKLDMANKERIGTYNATRAINTAQGVNTASTQGAVDSLTTVENLSDNGTQESRQQDREPTRRSVPVEETTLNDLVSQCDGLGYDWTDQAEEGPTNFALMACSPTSSSSLTNSKFCVEEDIKLLKREIYLRDLDFSELKRKLELAIKEKDEVQLTVQKFENSSKSLSKLLDSQIMGGFVAFGGRKPALNFIRPFGCPVTILNTIDHLVKFDGKADEGFFVGYSTNSKAFREVDQIGFLIYALTNSMKYKPVVARNQSNGSIGTKACDNAGKARMETIPSKDYILLALSIQDPPFSSSSKDSPDAGFKPSGEEEKKDAEDPGKDSEIPSTEEPRINQEKDASVNSTNNINTVSPTVNAASIEDNVVDENIVYGCADDPNIPELEDIVYSDDDEDVGAEADMNNLDAFMPVSPIPTTRIHKDHPVEQIIGDLNSAPQTRRMTKNLKEHGLFSSVQQRTNHKDFQNCLFACFLSQEEPKKVVQALKDPSWIEAMQEELLQFKLQEVWTLVELPNGKRAIGTKWVFKNKTRDSSWIIQKESYRN</sequence>
<reference evidence="3" key="2">
    <citation type="submission" date="2022-01" db="EMBL/GenBank/DDBJ databases">
        <authorList>
            <person name="Yamashiro T."/>
            <person name="Shiraishi A."/>
            <person name="Satake H."/>
            <person name="Nakayama K."/>
        </authorList>
    </citation>
    <scope>NUCLEOTIDE SEQUENCE</scope>
</reference>
<dbReference type="EMBL" id="BQNB010021783">
    <property type="protein sequence ID" value="GJU10032.1"/>
    <property type="molecule type" value="Genomic_DNA"/>
</dbReference>
<feature type="region of interest" description="Disordered" evidence="2">
    <location>
        <begin position="325"/>
        <end position="352"/>
    </location>
</feature>
<feature type="coiled-coil region" evidence="1">
    <location>
        <begin position="419"/>
        <end position="446"/>
    </location>
</feature>